<sequence>MSRRSLMLLVSLLLLAGCDAAPSRAPAAGRQASSAIDPAIVDSALEFRGQRPCVDCAGIDAWLRLQSGDGLQRYQLVERYRDGGPGLRFEDEGDWTAQGDLLRLTSSQGGERVYVRQEDGSLQARGIDGALLPALADDVLLPTRLDDGQ</sequence>
<name>A0A7G9STY6_9GAMM</name>
<gene>
    <name evidence="2" type="ORF">H9L16_07095</name>
</gene>
<proteinExistence type="predicted"/>
<evidence type="ECO:0000313" key="3">
    <source>
        <dbReference type="Proteomes" id="UP000515804"/>
    </source>
</evidence>
<reference evidence="2 3" key="1">
    <citation type="submission" date="2020-08" db="EMBL/GenBank/DDBJ databases">
        <title>Genome sequence of Thermomonas carbonis KCTC 42013T.</title>
        <authorList>
            <person name="Hyun D.-W."/>
            <person name="Bae J.-W."/>
        </authorList>
    </citation>
    <scope>NUCLEOTIDE SEQUENCE [LARGE SCALE GENOMIC DNA]</scope>
    <source>
        <strain evidence="2 3">KCTC 42013</strain>
    </source>
</reference>
<feature type="chain" id="PRO_5028895092" evidence="1">
    <location>
        <begin position="21"/>
        <end position="149"/>
    </location>
</feature>
<dbReference type="EMBL" id="CP060719">
    <property type="protein sequence ID" value="QNN71311.1"/>
    <property type="molecule type" value="Genomic_DNA"/>
</dbReference>
<dbReference type="Proteomes" id="UP000515804">
    <property type="component" value="Chromosome"/>
</dbReference>
<keyword evidence="3" id="KW-1185">Reference proteome</keyword>
<dbReference type="Pfam" id="PF04170">
    <property type="entry name" value="NlpE"/>
    <property type="match status" value="1"/>
</dbReference>
<feature type="signal peptide" evidence="1">
    <location>
        <begin position="1"/>
        <end position="20"/>
    </location>
</feature>
<dbReference type="AlphaFoldDB" id="A0A7G9STY6"/>
<evidence type="ECO:0000313" key="2">
    <source>
        <dbReference type="EMBL" id="QNN71311.1"/>
    </source>
</evidence>
<protein>
    <submittedName>
        <fullName evidence="2">Copper resistance protein NlpE N-terminal domain-containing protein</fullName>
    </submittedName>
</protein>
<accession>A0A7G9STY6</accession>
<dbReference type="InterPro" id="IPR043176">
    <property type="entry name" value="NlpE_N_sf"/>
</dbReference>
<dbReference type="PROSITE" id="PS51257">
    <property type="entry name" value="PROKAR_LIPOPROTEIN"/>
    <property type="match status" value="1"/>
</dbReference>
<dbReference type="InterPro" id="IPR007298">
    <property type="entry name" value="Cu-R_lipoprotein_NlpE"/>
</dbReference>
<evidence type="ECO:0000256" key="1">
    <source>
        <dbReference type="SAM" id="SignalP"/>
    </source>
</evidence>
<dbReference type="KEGG" id="tcn:H9L16_07095"/>
<dbReference type="RefSeq" id="WP_187553824.1">
    <property type="nucleotide sequence ID" value="NZ_BMZL01000002.1"/>
</dbReference>
<keyword evidence="1" id="KW-0732">Signal</keyword>
<organism evidence="2 3">
    <name type="scientific">Thermomonas carbonis</name>
    <dbReference type="NCBI Taxonomy" id="1463158"/>
    <lineage>
        <taxon>Bacteria</taxon>
        <taxon>Pseudomonadati</taxon>
        <taxon>Pseudomonadota</taxon>
        <taxon>Gammaproteobacteria</taxon>
        <taxon>Lysobacterales</taxon>
        <taxon>Lysobacteraceae</taxon>
        <taxon>Thermomonas</taxon>
    </lineage>
</organism>
<dbReference type="Gene3D" id="2.40.128.300">
    <property type="match status" value="1"/>
</dbReference>